<dbReference type="Pfam" id="PF03033">
    <property type="entry name" value="Glyco_transf_28"/>
    <property type="match status" value="1"/>
</dbReference>
<evidence type="ECO:0000313" key="5">
    <source>
        <dbReference type="Proteomes" id="UP000663864"/>
    </source>
</evidence>
<dbReference type="InterPro" id="IPR004276">
    <property type="entry name" value="GlycoTrans_28_N"/>
</dbReference>
<reference evidence="4" key="1">
    <citation type="submission" date="2021-02" db="EMBL/GenBank/DDBJ databases">
        <authorList>
            <person name="Nowell W R."/>
        </authorList>
    </citation>
    <scope>NUCLEOTIDE SEQUENCE</scope>
</reference>
<dbReference type="EMBL" id="CAJNOT010000941">
    <property type="protein sequence ID" value="CAF1114039.1"/>
    <property type="molecule type" value="Genomic_DNA"/>
</dbReference>
<feature type="domain" description="Erythromycin biosynthesis protein CIII-like C-terminal" evidence="3">
    <location>
        <begin position="395"/>
        <end position="502"/>
    </location>
</feature>
<evidence type="ECO:0000313" key="4">
    <source>
        <dbReference type="EMBL" id="CAF1114039.1"/>
    </source>
</evidence>
<organism evidence="4 5">
    <name type="scientific">Rotaria sordida</name>
    <dbReference type="NCBI Taxonomy" id="392033"/>
    <lineage>
        <taxon>Eukaryota</taxon>
        <taxon>Metazoa</taxon>
        <taxon>Spiralia</taxon>
        <taxon>Gnathifera</taxon>
        <taxon>Rotifera</taxon>
        <taxon>Eurotatoria</taxon>
        <taxon>Bdelloidea</taxon>
        <taxon>Philodinida</taxon>
        <taxon>Philodinidae</taxon>
        <taxon>Rotaria</taxon>
    </lineage>
</organism>
<evidence type="ECO:0008006" key="6">
    <source>
        <dbReference type="Google" id="ProtNLM"/>
    </source>
</evidence>
<keyword evidence="1" id="KW-0808">Transferase</keyword>
<protein>
    <recommendedName>
        <fullName evidence="6">Glycosyltransferase family 28 N-terminal domain-containing protein</fullName>
    </recommendedName>
</protein>
<feature type="domain" description="Glycosyltransferase family 28 N-terminal" evidence="2">
    <location>
        <begin position="17"/>
        <end position="165"/>
    </location>
</feature>
<dbReference type="SUPFAM" id="SSF53756">
    <property type="entry name" value="UDP-Glycosyltransferase/glycogen phosphorylase"/>
    <property type="match status" value="2"/>
</dbReference>
<dbReference type="Proteomes" id="UP000663864">
    <property type="component" value="Unassembled WGS sequence"/>
</dbReference>
<accession>A0A814Q1K9</accession>
<dbReference type="GO" id="GO:0005975">
    <property type="term" value="P:carbohydrate metabolic process"/>
    <property type="evidence" value="ECO:0007669"/>
    <property type="project" value="InterPro"/>
</dbReference>
<dbReference type="AlphaFoldDB" id="A0A814Q1K9"/>
<gene>
    <name evidence="4" type="ORF">ZHD862_LOCUS18275</name>
</gene>
<dbReference type="InterPro" id="IPR050426">
    <property type="entry name" value="Glycosyltransferase_28"/>
</dbReference>
<dbReference type="Gene3D" id="3.40.50.2000">
    <property type="entry name" value="Glycogen Phosphorylase B"/>
    <property type="match status" value="3"/>
</dbReference>
<dbReference type="PANTHER" id="PTHR48050">
    <property type="entry name" value="STEROL 3-BETA-GLUCOSYLTRANSFERASE"/>
    <property type="match status" value="1"/>
</dbReference>
<dbReference type="CDD" id="cd03784">
    <property type="entry name" value="GT1_Gtf-like"/>
    <property type="match status" value="1"/>
</dbReference>
<evidence type="ECO:0000259" key="2">
    <source>
        <dbReference type="Pfam" id="PF03033"/>
    </source>
</evidence>
<evidence type="ECO:0000256" key="1">
    <source>
        <dbReference type="ARBA" id="ARBA00022679"/>
    </source>
</evidence>
<dbReference type="GO" id="GO:0016906">
    <property type="term" value="F:sterol 3-beta-glucosyltransferase activity"/>
    <property type="evidence" value="ECO:0007669"/>
    <property type="project" value="UniProtKB-ARBA"/>
</dbReference>
<comment type="caution">
    <text evidence="4">The sequence shown here is derived from an EMBL/GenBank/DDBJ whole genome shotgun (WGS) entry which is preliminary data.</text>
</comment>
<dbReference type="FunFam" id="3.40.50.2000:FF:000009">
    <property type="entry name" value="Sterol 3-beta-glucosyltransferase UGT80A2"/>
    <property type="match status" value="1"/>
</dbReference>
<evidence type="ECO:0000259" key="3">
    <source>
        <dbReference type="Pfam" id="PF06722"/>
    </source>
</evidence>
<dbReference type="PANTHER" id="PTHR48050:SF13">
    <property type="entry name" value="STEROL 3-BETA-GLUCOSYLTRANSFERASE UGT80A2"/>
    <property type="match status" value="1"/>
</dbReference>
<sequence>MSNKKSENVLEIPHLDILLLIVGTRGDVQPFIALGRVLLAAGHRIRLATHETFRKFVRENGLEFYPLAGDPEYLMSFMVKNSGIIPSVSSIAAGDLAKNRHVLTEILASTWRACTAEDDETGKPFTAEAIIANPPSFGHIHCAHKLQIPLHIMFTMPWSPTTAFPHPLVNVDYSKATIEKVNMLSYSAKPFTAEAIIANPPSFGHIHCAHKLQIPLHIMFTMPWSPTTAFPHPLVNVDYSKATIEKVNMLSYSAIEMFTWSSMRDIVNEFRNETLGLPALHTRQATYMMIDECVPYTYCWSPTLVPKPDDWASHINVSGFFFLDHDATADKKHPDDLVKFLGLNNHHHRNESLSPIIYIGFGSITGHDSDRILHVVLEALEKTGYRAVLSGLAKDDDKLPKNVFKIDNVSHNWLFLHVSAVCHHGGAGTTAAGLRAGKPTIIIPFFGDQFFWGNVIEKNGVGPRALPGKDLTADDLAEAFKFVHEPKVRAAAEHIRDAILRENGCKEALRAFHNHLPISRMRSDLESTYNACYRLDEFHLQISRRVAQVLVISGRIEPTQLHLNSTRYWPSIYDNRIHLPFHGIMKHTQKGVVQIFSDTTTGFKQAKHSDTWTKSISNVVEGILLGLSKGIGHICIGCLSLYGELTDVLNAAPSYYDPYDEPSHHSRPYVVDFNTGINTAISALVDGWKDGITDIVTKPRTGYERHGKLGSVAGLLIGVANGLLKPVVGTLSSLTWLCRGISANIKNQTLVGKGLEASTVNTLGLDSLSSTKTHGEQKQHYNNDIKQAIKIASITSGFSPDVCQQIITEFDSIKNHNIDHRSYKHKS</sequence>
<dbReference type="InterPro" id="IPR010610">
    <property type="entry name" value="EryCIII-like_C"/>
</dbReference>
<name>A0A814Q1K9_9BILA</name>
<dbReference type="InterPro" id="IPR002213">
    <property type="entry name" value="UDP_glucos_trans"/>
</dbReference>
<dbReference type="Pfam" id="PF06722">
    <property type="entry name" value="EryCIII-like_C"/>
    <property type="match status" value="1"/>
</dbReference>
<proteinExistence type="predicted"/>